<comment type="caution">
    <text evidence="4">The sequence shown here is derived from an EMBL/GenBank/DDBJ whole genome shotgun (WGS) entry which is preliminary data.</text>
</comment>
<evidence type="ECO:0008006" key="6">
    <source>
        <dbReference type="Google" id="ProtNLM"/>
    </source>
</evidence>
<dbReference type="Gene3D" id="1.25.70.10">
    <property type="entry name" value="Transcription termination factor 3, mitochondrial"/>
    <property type="match status" value="2"/>
</dbReference>
<gene>
    <name evidence="4" type="ORF">RND81_14G253000</name>
</gene>
<dbReference type="InterPro" id="IPR003690">
    <property type="entry name" value="MTERF"/>
</dbReference>
<dbReference type="SMART" id="SM00733">
    <property type="entry name" value="Mterf"/>
    <property type="match status" value="8"/>
</dbReference>
<dbReference type="PANTHER" id="PTHR13068:SF98">
    <property type="entry name" value="TRANSCRIPTION TERMINATION FACTOR MTERF2, CHLOROPLASTIC"/>
    <property type="match status" value="1"/>
</dbReference>
<evidence type="ECO:0000313" key="4">
    <source>
        <dbReference type="EMBL" id="KAK9667392.1"/>
    </source>
</evidence>
<sequence length="643" mass="74165">MLCHTSHHLHPHYHLIATLNHHNNHRHSKPFITSCLNPASEDLKPTIPNENYTINDKILRTHNSKSSYLLLNQKWRQNDDVLLSEGEKDAILQLSLVRKRPPQFPGSIYTRPPHGNDLSTPPLNTLLKEDEDDGDILMRAVEIRRKVALEIFIEVMVRKGKFGITYATKLGNKISGFIDLVMIEAALMKKDVEFSRFSFNARARRFIEDSNVVPLIRWLKHNSLSYPQIARLICVSKGNMRLIMELAEWLKSVHVKGRGIGIVFMRVGETIVKRSIEELDEIVLYLESKGVRRDWMGVVISRCANILAFDMEELKTRVSFYTDMGMNDHDFGTMLYDFPKVLGYFTLDEMKQKVNYLKDFGLNDEDVGRLLALKPQLMARGIEERWKPLLKFLYYLGINKDGMRRILVVRPVVFCVDLEATIVPKVQFLLDLGIKEDAVGRMLVKFPQLLTCSLYKKIRPVVVFLLTKAGVTQNNIAKVVALAPELLACSISKKLDGNVKYFLSLGISLRQLGEMIADFPMLLRYNTEILRPKYRYLRRTMIRPLQDLIEFPRYFSYSLEEKIMPRHKVLVENRINFKLRYMLATSDEDFHQRVQAAVERRQKFESGANGPYIQVPEDVAEVENQVETGTDHEDALAASLANK</sequence>
<keyword evidence="3" id="KW-0809">Transit peptide</keyword>
<evidence type="ECO:0000256" key="1">
    <source>
        <dbReference type="ARBA" id="ARBA00007692"/>
    </source>
</evidence>
<dbReference type="AlphaFoldDB" id="A0AAW1GTK4"/>
<dbReference type="Pfam" id="PF02536">
    <property type="entry name" value="mTERF"/>
    <property type="match status" value="2"/>
</dbReference>
<comment type="similarity">
    <text evidence="1">Belongs to the mTERF family.</text>
</comment>
<keyword evidence="2" id="KW-0804">Transcription</keyword>
<keyword evidence="2" id="KW-0805">Transcription regulation</keyword>
<evidence type="ECO:0000313" key="5">
    <source>
        <dbReference type="Proteomes" id="UP001443914"/>
    </source>
</evidence>
<organism evidence="4 5">
    <name type="scientific">Saponaria officinalis</name>
    <name type="common">Common soapwort</name>
    <name type="synonym">Lychnis saponaria</name>
    <dbReference type="NCBI Taxonomy" id="3572"/>
    <lineage>
        <taxon>Eukaryota</taxon>
        <taxon>Viridiplantae</taxon>
        <taxon>Streptophyta</taxon>
        <taxon>Embryophyta</taxon>
        <taxon>Tracheophyta</taxon>
        <taxon>Spermatophyta</taxon>
        <taxon>Magnoliopsida</taxon>
        <taxon>eudicotyledons</taxon>
        <taxon>Gunneridae</taxon>
        <taxon>Pentapetalae</taxon>
        <taxon>Caryophyllales</taxon>
        <taxon>Caryophyllaceae</taxon>
        <taxon>Caryophylleae</taxon>
        <taxon>Saponaria</taxon>
    </lineage>
</organism>
<dbReference type="EMBL" id="JBDFQZ010000014">
    <property type="protein sequence ID" value="KAK9667392.1"/>
    <property type="molecule type" value="Genomic_DNA"/>
</dbReference>
<proteinExistence type="inferred from homology"/>
<dbReference type="GO" id="GO:0003676">
    <property type="term" value="F:nucleic acid binding"/>
    <property type="evidence" value="ECO:0007669"/>
    <property type="project" value="InterPro"/>
</dbReference>
<keyword evidence="2" id="KW-0806">Transcription termination</keyword>
<evidence type="ECO:0000256" key="3">
    <source>
        <dbReference type="ARBA" id="ARBA00022946"/>
    </source>
</evidence>
<dbReference type="GO" id="GO:0006353">
    <property type="term" value="P:DNA-templated transcription termination"/>
    <property type="evidence" value="ECO:0007669"/>
    <property type="project" value="UniProtKB-KW"/>
</dbReference>
<keyword evidence="5" id="KW-1185">Reference proteome</keyword>
<name>A0AAW1GTK4_SAPOF</name>
<protein>
    <recommendedName>
        <fullName evidence="6">Embryo defective 2219</fullName>
    </recommendedName>
</protein>
<accession>A0AAW1GTK4</accession>
<reference evidence="4" key="1">
    <citation type="submission" date="2024-03" db="EMBL/GenBank/DDBJ databases">
        <title>WGS assembly of Saponaria officinalis var. Norfolk2.</title>
        <authorList>
            <person name="Jenkins J."/>
            <person name="Shu S."/>
            <person name="Grimwood J."/>
            <person name="Barry K."/>
            <person name="Goodstein D."/>
            <person name="Schmutz J."/>
            <person name="Leebens-Mack J."/>
            <person name="Osbourn A."/>
        </authorList>
    </citation>
    <scope>NUCLEOTIDE SEQUENCE [LARGE SCALE GENOMIC DNA]</scope>
    <source>
        <strain evidence="4">JIC</strain>
    </source>
</reference>
<dbReference type="Proteomes" id="UP001443914">
    <property type="component" value="Unassembled WGS sequence"/>
</dbReference>
<evidence type="ECO:0000256" key="2">
    <source>
        <dbReference type="ARBA" id="ARBA00022472"/>
    </source>
</evidence>
<dbReference type="PANTHER" id="PTHR13068">
    <property type="entry name" value="CGI-12 PROTEIN-RELATED"/>
    <property type="match status" value="1"/>
</dbReference>
<dbReference type="InterPro" id="IPR038538">
    <property type="entry name" value="MTERF_sf"/>
</dbReference>